<dbReference type="Proteomes" id="UP000248021">
    <property type="component" value="Unassembled WGS sequence"/>
</dbReference>
<accession>A0A2V3UC30</accession>
<keyword evidence="4" id="KW-1185">Reference proteome</keyword>
<feature type="compositionally biased region" description="Basic and acidic residues" evidence="1">
    <location>
        <begin position="1"/>
        <end position="19"/>
    </location>
</feature>
<keyword evidence="2" id="KW-1133">Transmembrane helix</keyword>
<reference evidence="3 4" key="1">
    <citation type="submission" date="2018-05" db="EMBL/GenBank/DDBJ databases">
        <title>Genomic Encyclopedia of Type Strains, Phase IV (KMG-IV): sequencing the most valuable type-strain genomes for metagenomic binning, comparative biology and taxonomic classification.</title>
        <authorList>
            <person name="Goeker M."/>
        </authorList>
    </citation>
    <scope>NUCLEOTIDE SEQUENCE [LARGE SCALE GENOMIC DNA]</scope>
    <source>
        <strain evidence="3 4">DSM 6462</strain>
    </source>
</reference>
<dbReference type="InterPro" id="IPR007251">
    <property type="entry name" value="Iron_permease_Fet4"/>
</dbReference>
<dbReference type="Pfam" id="PF04120">
    <property type="entry name" value="Iron_permease"/>
    <property type="match status" value="1"/>
</dbReference>
<sequence length="161" mass="17965">MPQEKRPQEGPGEGPRESPGESPQARRHSNWFGQFASRTARLAGSPAAFAAACIIVVVWAISGPFLGFSEVWQLTINTGTTIITFLMVFIIQNTQNRDAQAMQIKLDELIRATRNAQNSLLDLEELSEQELDAFRDHYERLAEKARRSGKPLTGQLAKAER</sequence>
<proteinExistence type="predicted"/>
<evidence type="ECO:0000313" key="3">
    <source>
        <dbReference type="EMBL" id="PXW60358.1"/>
    </source>
</evidence>
<feature type="transmembrane region" description="Helical" evidence="2">
    <location>
        <begin position="47"/>
        <end position="66"/>
    </location>
</feature>
<gene>
    <name evidence="3" type="ORF">C7450_104413</name>
</gene>
<dbReference type="AlphaFoldDB" id="A0A2V3UC30"/>
<organism evidence="3 4">
    <name type="scientific">Chelatococcus asaccharovorans</name>
    <dbReference type="NCBI Taxonomy" id="28210"/>
    <lineage>
        <taxon>Bacteria</taxon>
        <taxon>Pseudomonadati</taxon>
        <taxon>Pseudomonadota</taxon>
        <taxon>Alphaproteobacteria</taxon>
        <taxon>Hyphomicrobiales</taxon>
        <taxon>Chelatococcaceae</taxon>
        <taxon>Chelatococcus</taxon>
    </lineage>
</organism>
<dbReference type="EMBL" id="QJJK01000004">
    <property type="protein sequence ID" value="PXW60358.1"/>
    <property type="molecule type" value="Genomic_DNA"/>
</dbReference>
<keyword evidence="2" id="KW-0472">Membrane</keyword>
<evidence type="ECO:0000256" key="2">
    <source>
        <dbReference type="SAM" id="Phobius"/>
    </source>
</evidence>
<dbReference type="RefSeq" id="WP_110374672.1">
    <property type="nucleotide sequence ID" value="NZ_JAHBRY010000001.1"/>
</dbReference>
<evidence type="ECO:0000313" key="4">
    <source>
        <dbReference type="Proteomes" id="UP000248021"/>
    </source>
</evidence>
<feature type="region of interest" description="Disordered" evidence="1">
    <location>
        <begin position="1"/>
        <end position="27"/>
    </location>
</feature>
<dbReference type="OrthoDB" id="119761at2"/>
<dbReference type="GO" id="GO:0055085">
    <property type="term" value="P:transmembrane transport"/>
    <property type="evidence" value="ECO:0007669"/>
    <property type="project" value="InterPro"/>
</dbReference>
<keyword evidence="2" id="KW-0812">Transmembrane</keyword>
<comment type="caution">
    <text evidence="3">The sequence shown here is derived from an EMBL/GenBank/DDBJ whole genome shotgun (WGS) entry which is preliminary data.</text>
</comment>
<protein>
    <submittedName>
        <fullName evidence="3">Low affinity Fe/Cu permease</fullName>
    </submittedName>
</protein>
<name>A0A2V3UC30_9HYPH</name>
<evidence type="ECO:0000256" key="1">
    <source>
        <dbReference type="SAM" id="MobiDB-lite"/>
    </source>
</evidence>
<feature type="transmembrane region" description="Helical" evidence="2">
    <location>
        <begin position="72"/>
        <end position="91"/>
    </location>
</feature>